<proteinExistence type="predicted"/>
<keyword evidence="2" id="KW-1185">Reference proteome</keyword>
<dbReference type="InterPro" id="IPR042099">
    <property type="entry name" value="ANL_N_sf"/>
</dbReference>
<name>A0A2T1KCC4_9GAMM</name>
<dbReference type="InterPro" id="IPR053158">
    <property type="entry name" value="CapK_Type1_Caps_Biosynth"/>
</dbReference>
<dbReference type="Proteomes" id="UP000238385">
    <property type="component" value="Unassembled WGS sequence"/>
</dbReference>
<dbReference type="RefSeq" id="WP_106671624.1">
    <property type="nucleotide sequence ID" value="NZ_BMFE01000001.1"/>
</dbReference>
<evidence type="ECO:0000313" key="2">
    <source>
        <dbReference type="Proteomes" id="UP000238385"/>
    </source>
</evidence>
<gene>
    <name evidence="1" type="ORF">C7H08_10090</name>
</gene>
<comment type="caution">
    <text evidence="1">The sequence shown here is derived from an EMBL/GenBank/DDBJ whole genome shotgun (WGS) entry which is preliminary data.</text>
</comment>
<reference evidence="1 2" key="1">
    <citation type="submission" date="2018-03" db="EMBL/GenBank/DDBJ databases">
        <title>Marinobacter brunus sp. nov., a marine bacterium of Gamma-proteobacteria isolated from the surface seawater of the South China Sea.</title>
        <authorList>
            <person name="Cheng H."/>
            <person name="Wu Y.-H."/>
            <person name="Xamxidin M."/>
            <person name="Xu X.-W."/>
        </authorList>
    </citation>
    <scope>NUCLEOTIDE SEQUENCE [LARGE SCALE GENOMIC DNA]</scope>
    <source>
        <strain evidence="1 2">JCM 30472</strain>
    </source>
</reference>
<dbReference type="EMBL" id="PXNN01000013">
    <property type="protein sequence ID" value="PSF07755.1"/>
    <property type="molecule type" value="Genomic_DNA"/>
</dbReference>
<protein>
    <submittedName>
        <fullName evidence="1">Capsule biosynthesis protein CapK</fullName>
    </submittedName>
</protein>
<dbReference type="Gene3D" id="3.40.50.12780">
    <property type="entry name" value="N-terminal domain of ligase-like"/>
    <property type="match status" value="1"/>
</dbReference>
<dbReference type="PANTHER" id="PTHR36932:SF1">
    <property type="entry name" value="CAPSULAR POLYSACCHARIDE BIOSYNTHESIS PROTEIN"/>
    <property type="match status" value="1"/>
</dbReference>
<dbReference type="PANTHER" id="PTHR36932">
    <property type="entry name" value="CAPSULAR POLYSACCHARIDE BIOSYNTHESIS PROTEIN"/>
    <property type="match status" value="1"/>
</dbReference>
<organism evidence="1 2">
    <name type="scientific">Marinobacter halophilus</name>
    <dbReference type="NCBI Taxonomy" id="1323740"/>
    <lineage>
        <taxon>Bacteria</taxon>
        <taxon>Pseudomonadati</taxon>
        <taxon>Pseudomonadota</taxon>
        <taxon>Gammaproteobacteria</taxon>
        <taxon>Pseudomonadales</taxon>
        <taxon>Marinobacteraceae</taxon>
        <taxon>Marinobacter</taxon>
    </lineage>
</organism>
<sequence>MNTKMRVGLYRGWMRLTGRGPQIQLHQEWQKKQYLPADQSQQDHLDALARMLLHANTHVPLYQKQFAMAGFNTAAIKANPCAALESLPLLDKKMLREHFEDLSSDDLDGRQWHVNTSGGSTGEPARFIQDSSYHYYGMAGKSLFDDWSGYSGGAPRVILWGSERDLLVGRESWKARVGRFLRNEYPLNTFRMSEADLRGFVDVINTVRPAQITAYVESAFELARLVEREGLSIHSPDGIVTSAGTLFPHMREVIERVFRTRVFNRYGSREVGDVACNCAEQDGLHINPYTHHVEILREDGSPCEQGEVGEVVVTLLTNQAMPLLRYRIGDMASWSGELCECGRPWPVMKEVAGRVNSILRTINGTFATAALSTMMYFKDAEKTRPFESFGRYQLVQKSLDHLVVRLAIENLELFAEERPILIKNIKAVFGDDIRLDVETPATLPRNASGKHIYIWSELE</sequence>
<dbReference type="SUPFAM" id="SSF56801">
    <property type="entry name" value="Acetyl-CoA synthetase-like"/>
    <property type="match status" value="1"/>
</dbReference>
<accession>A0A2T1KCC4</accession>
<dbReference type="AlphaFoldDB" id="A0A2T1KCC4"/>
<evidence type="ECO:0000313" key="1">
    <source>
        <dbReference type="EMBL" id="PSF07755.1"/>
    </source>
</evidence>
<dbReference type="OrthoDB" id="580775at2"/>